<dbReference type="Pfam" id="PF00622">
    <property type="entry name" value="SPRY"/>
    <property type="match status" value="1"/>
</dbReference>
<evidence type="ECO:0000256" key="2">
    <source>
        <dbReference type="SAM" id="Phobius"/>
    </source>
</evidence>
<dbReference type="GO" id="GO:0034220">
    <property type="term" value="P:monoatomic ion transmembrane transport"/>
    <property type="evidence" value="ECO:0007669"/>
    <property type="project" value="UniProtKB-KW"/>
</dbReference>
<feature type="region of interest" description="Disordered" evidence="1">
    <location>
        <begin position="1019"/>
        <end position="1065"/>
    </location>
</feature>
<dbReference type="Gene3D" id="3.30.710.10">
    <property type="entry name" value="Potassium Channel Kv1.1, Chain A"/>
    <property type="match status" value="1"/>
</dbReference>
<keyword evidence="2" id="KW-0472">Membrane</keyword>
<dbReference type="OrthoDB" id="2414723at2759"/>
<dbReference type="SUPFAM" id="SSF49899">
    <property type="entry name" value="Concanavalin A-like lectins/glucanases"/>
    <property type="match status" value="1"/>
</dbReference>
<sequence length="1161" mass="131417">MAFDCEGSAKKYTQAASKGCIRIRFRNSKPQRLSIIHAPIHKRSNMSAAKKQKTSAVDEIAHHLEETKKGLMVSISSQLEESSKNILNGLEVKINEIDAREEKWQNLMKLTEENAAKVKDKVKLDVGGKIFSTTKSTLLSHENNYFSAMLRSGQFQPGEDGSYFIDRDPKLFPLILNYLRYGQMETAHLNEKQKEKLRAEIDYYQIEIEKPIMTFVAQNAHYNYSDGNTTVERVADSFAGILCNSGWNTGVHQWKIILNEIEDSEWIAIGVAPWGAADYQDSYSISSQNLVYLGATRTAPCMTGNWRQGDAIECTLDCERRSFSVELQRTTFVYTITDLPRTNLFPFIDASVTGVSATIQSMDESLTNDTLMHRTHLFLLLGLFLLVSSKRTEFKDLFNGASGDDAEVIQTLSTGQYYTLMAKAQNGFRESDHLRWTVSFSSYYSYSRGSAYFWMMSESEYNLWKNGSSVYIGKAPPSDIYRVYSNSTDSLTFNYEWDNATTSAYYVIAMNVGYPDTFTFTFTFTWDKDRPIDWPWAAAVCAGIIAIFAFIYLLSRCFMCTCSTRRVPPEHRRRLAPNENRVPVYVYVGTPRIILRHFLYDYLHPIVRLVGSKPAFGYTVHYANTHDILWIWSPFYNETHPLGWRLFSTLIFILWILVTQNFWIKSILNKVDHNVSEDARPWDIIAEAGVLGFLWKILVVDVSLGMFRALHRPILRKITWKPSEMMWANSPKRHLVWFGRALTLLLTLAVSAFICYAFLMTVQLVHGDTAALGLIGATTVGVIFLRGIFPGIFVNLLLYYMKAAYGKDIDFTSDRIYFPKGVPQCDDPFCSSQPYFDYSKIKRRQGGIILAPPHMAPYHATYGAFNTSPPPGGSPNQGYGHIQSSPPSQQVSPLSLHSSPQHQEQQLNRVESPSVDGESQPREQSPRPDGESQPQSPQPVDLQPVQPNVSPVPQNPPQPQVPPQLHPGPQLHSGPQFHALPHNYAPVQTYVGPQPYPAPYPQGRGHVVQPYVAPMGYRNAPQRLQPAGRGWPQRQGWPQQGGGWPQIHHTEMNPQQGPPMQVYPQQGPHVQVNLQAAPHAQLNSPAVVPNEQREREMTSTVDLDDSIRDDEDHIVDVDEMTEESGREERGEDEERPLLRSRNVNVPETIKPTINVSAKSVD</sequence>
<proteinExistence type="predicted"/>
<dbReference type="InterPro" id="IPR000210">
    <property type="entry name" value="BTB/POZ_dom"/>
</dbReference>
<comment type="caution">
    <text evidence="4">The sequence shown here is derived from an EMBL/GenBank/DDBJ whole genome shotgun (WGS) entry which is preliminary data.</text>
</comment>
<feature type="region of interest" description="Disordered" evidence="1">
    <location>
        <begin position="1083"/>
        <end position="1143"/>
    </location>
</feature>
<dbReference type="InterPro" id="IPR043136">
    <property type="entry name" value="B30.2/SPRY_sf"/>
</dbReference>
<dbReference type="InterPro" id="IPR003131">
    <property type="entry name" value="T1-type_BTB"/>
</dbReference>
<feature type="transmembrane region" description="Helical" evidence="2">
    <location>
        <begin position="771"/>
        <end position="798"/>
    </location>
</feature>
<accession>A0A2P6NC99</accession>
<dbReference type="AlphaFoldDB" id="A0A2P6NC99"/>
<keyword evidence="4" id="KW-0406">Ion transport</keyword>
<evidence type="ECO:0000313" key="5">
    <source>
        <dbReference type="Proteomes" id="UP000241769"/>
    </source>
</evidence>
<feature type="region of interest" description="Disordered" evidence="1">
    <location>
        <begin position="862"/>
        <end position="1002"/>
    </location>
</feature>
<feature type="compositionally biased region" description="Pro residues" evidence="1">
    <location>
        <begin position="953"/>
        <end position="966"/>
    </location>
</feature>
<dbReference type="InParanoid" id="A0A2P6NC99"/>
<reference evidence="4 5" key="1">
    <citation type="journal article" date="2018" name="Genome Biol. Evol.">
        <title>Multiple Roots of Fruiting Body Formation in Amoebozoa.</title>
        <authorList>
            <person name="Hillmann F."/>
            <person name="Forbes G."/>
            <person name="Novohradska S."/>
            <person name="Ferling I."/>
            <person name="Riege K."/>
            <person name="Groth M."/>
            <person name="Westermann M."/>
            <person name="Marz M."/>
            <person name="Spaller T."/>
            <person name="Winckler T."/>
            <person name="Schaap P."/>
            <person name="Glockner G."/>
        </authorList>
    </citation>
    <scope>NUCLEOTIDE SEQUENCE [LARGE SCALE GENOMIC DNA]</scope>
    <source>
        <strain evidence="4 5">Jena</strain>
    </source>
</reference>
<evidence type="ECO:0000313" key="4">
    <source>
        <dbReference type="EMBL" id="PRP81575.1"/>
    </source>
</evidence>
<dbReference type="Proteomes" id="UP000241769">
    <property type="component" value="Unassembled WGS sequence"/>
</dbReference>
<keyword evidence="2" id="KW-0812">Transmembrane</keyword>
<feature type="domain" description="BTB" evidence="3">
    <location>
        <begin position="120"/>
        <end position="188"/>
    </location>
</feature>
<organism evidence="4 5">
    <name type="scientific">Planoprotostelium fungivorum</name>
    <dbReference type="NCBI Taxonomy" id="1890364"/>
    <lineage>
        <taxon>Eukaryota</taxon>
        <taxon>Amoebozoa</taxon>
        <taxon>Evosea</taxon>
        <taxon>Variosea</taxon>
        <taxon>Cavosteliida</taxon>
        <taxon>Cavosteliaceae</taxon>
        <taxon>Planoprotostelium</taxon>
    </lineage>
</organism>
<feature type="transmembrane region" description="Helical" evidence="2">
    <location>
        <begin position="534"/>
        <end position="555"/>
    </location>
</feature>
<dbReference type="InterPro" id="IPR003877">
    <property type="entry name" value="SPRY_dom"/>
</dbReference>
<dbReference type="PANTHER" id="PTHR11145">
    <property type="entry name" value="BTB/POZ DOMAIN-CONTAINING ADAPTER FOR CUL3-MEDIATED RHOA DEGRADATION PROTEIN FAMILY MEMBER"/>
    <property type="match status" value="1"/>
</dbReference>
<protein>
    <submittedName>
        <fullName evidence="4">K+ channel tetramerization domain-containing protein</fullName>
    </submittedName>
</protein>
<evidence type="ECO:0000259" key="3">
    <source>
        <dbReference type="PROSITE" id="PS50097"/>
    </source>
</evidence>
<feature type="transmembrane region" description="Helical" evidence="2">
    <location>
        <begin position="642"/>
        <end position="664"/>
    </location>
</feature>
<feature type="compositionally biased region" description="Low complexity" evidence="1">
    <location>
        <begin position="1028"/>
        <end position="1038"/>
    </location>
</feature>
<dbReference type="GO" id="GO:0051260">
    <property type="term" value="P:protein homooligomerization"/>
    <property type="evidence" value="ECO:0007669"/>
    <property type="project" value="InterPro"/>
</dbReference>
<keyword evidence="5" id="KW-1185">Reference proteome</keyword>
<feature type="compositionally biased region" description="Low complexity" evidence="1">
    <location>
        <begin position="883"/>
        <end position="903"/>
    </location>
</feature>
<dbReference type="InterPro" id="IPR011333">
    <property type="entry name" value="SKP1/BTB/POZ_sf"/>
</dbReference>
<dbReference type="STRING" id="1890364.A0A2P6NC99"/>
<dbReference type="Gene3D" id="2.60.120.920">
    <property type="match status" value="1"/>
</dbReference>
<name>A0A2P6NC99_9EUKA</name>
<dbReference type="PANTHER" id="PTHR11145:SF8">
    <property type="entry name" value="RE57120P"/>
    <property type="match status" value="1"/>
</dbReference>
<evidence type="ECO:0000256" key="1">
    <source>
        <dbReference type="SAM" id="MobiDB-lite"/>
    </source>
</evidence>
<dbReference type="SMART" id="SM00225">
    <property type="entry name" value="BTB"/>
    <property type="match status" value="1"/>
</dbReference>
<feature type="transmembrane region" description="Helical" evidence="2">
    <location>
        <begin position="735"/>
        <end position="759"/>
    </location>
</feature>
<feature type="compositionally biased region" description="Basic and acidic residues" evidence="1">
    <location>
        <begin position="919"/>
        <end position="930"/>
    </location>
</feature>
<keyword evidence="4" id="KW-0407">Ion channel</keyword>
<feature type="compositionally biased region" description="Low complexity" evidence="1">
    <location>
        <begin position="943"/>
        <end position="952"/>
    </location>
</feature>
<dbReference type="InterPro" id="IPR045068">
    <property type="entry name" value="BACURD1-3"/>
</dbReference>
<keyword evidence="2" id="KW-1133">Transmembrane helix</keyword>
<dbReference type="PROSITE" id="PS50097">
    <property type="entry name" value="BTB"/>
    <property type="match status" value="1"/>
</dbReference>
<feature type="transmembrane region" description="Helical" evidence="2">
    <location>
        <begin position="684"/>
        <end position="707"/>
    </location>
</feature>
<gene>
    <name evidence="4" type="ORF">PROFUN_01082</name>
</gene>
<dbReference type="CDD" id="cd18316">
    <property type="entry name" value="BTB_POZ_KCTD-like"/>
    <property type="match status" value="1"/>
</dbReference>
<dbReference type="InterPro" id="IPR013320">
    <property type="entry name" value="ConA-like_dom_sf"/>
</dbReference>
<keyword evidence="4" id="KW-0813">Transport</keyword>
<dbReference type="EMBL" id="MDYQ01000121">
    <property type="protein sequence ID" value="PRP81575.1"/>
    <property type="molecule type" value="Genomic_DNA"/>
</dbReference>
<dbReference type="SUPFAM" id="SSF54695">
    <property type="entry name" value="POZ domain"/>
    <property type="match status" value="1"/>
</dbReference>
<dbReference type="Pfam" id="PF02214">
    <property type="entry name" value="BTB_2"/>
    <property type="match status" value="1"/>
</dbReference>